<proteinExistence type="predicted"/>
<protein>
    <submittedName>
        <fullName evidence="2">Uncharacterized protein</fullName>
    </submittedName>
</protein>
<feature type="transmembrane region" description="Helical" evidence="1">
    <location>
        <begin position="138"/>
        <end position="158"/>
    </location>
</feature>
<keyword evidence="1" id="KW-0472">Membrane</keyword>
<keyword evidence="1" id="KW-0812">Transmembrane</keyword>
<dbReference type="Proteomes" id="UP000598146">
    <property type="component" value="Unassembled WGS sequence"/>
</dbReference>
<gene>
    <name evidence="2" type="ORF">I4J89_21575</name>
</gene>
<dbReference type="EMBL" id="JADQTO010000010">
    <property type="protein sequence ID" value="MBG0564036.1"/>
    <property type="molecule type" value="Genomic_DNA"/>
</dbReference>
<evidence type="ECO:0000256" key="1">
    <source>
        <dbReference type="SAM" id="Phobius"/>
    </source>
</evidence>
<organism evidence="2 3">
    <name type="scientific">Actinoplanes aureus</name>
    <dbReference type="NCBI Taxonomy" id="2792083"/>
    <lineage>
        <taxon>Bacteria</taxon>
        <taxon>Bacillati</taxon>
        <taxon>Actinomycetota</taxon>
        <taxon>Actinomycetes</taxon>
        <taxon>Micromonosporales</taxon>
        <taxon>Micromonosporaceae</taxon>
        <taxon>Actinoplanes</taxon>
    </lineage>
</organism>
<keyword evidence="3" id="KW-1185">Reference proteome</keyword>
<accession>A0A931CAX6</accession>
<evidence type="ECO:0000313" key="2">
    <source>
        <dbReference type="EMBL" id="MBG0564036.1"/>
    </source>
</evidence>
<reference evidence="2" key="1">
    <citation type="submission" date="2020-11" db="EMBL/GenBank/DDBJ databases">
        <title>Isolation and identification of active actinomycetes.</title>
        <authorList>
            <person name="Sun X."/>
        </authorList>
    </citation>
    <scope>NUCLEOTIDE SEQUENCE</scope>
    <source>
        <strain evidence="2">NEAU-A11</strain>
    </source>
</reference>
<dbReference type="AlphaFoldDB" id="A0A931CAX6"/>
<sequence>MQVAQADRGVQEPPQRVVDGATRFDIAAEVGVKLLGFGSEFLSAHGVLVRRHITMVPSRPDRRCPTASHHRCVQQSSGNYPTICQSISRVDSARVHNLVHITHGILFLGEVEMSSTTARASRGRGDSRADLMVRVQTWTSITAVLISVPGLWLALLALRDQRDATRRAAISTHQETQRFEQRFASRLAWRDAPWSPDAGLLTIQNRSMSTLTSLIVINHGRAIALLPGDMPPCSSLDIDVVGAFGLNPFGEPAWTTEAIIFHDPVGAWIMDRSGLRKLSEDALISLVTVADSMRTTEISVVVLSSAGQVLRVGMLQSRFLHRNTVGDCSEG</sequence>
<evidence type="ECO:0000313" key="3">
    <source>
        <dbReference type="Proteomes" id="UP000598146"/>
    </source>
</evidence>
<keyword evidence="1" id="KW-1133">Transmembrane helix</keyword>
<dbReference type="RefSeq" id="WP_196415829.1">
    <property type="nucleotide sequence ID" value="NZ_JADQTO010000010.1"/>
</dbReference>
<comment type="caution">
    <text evidence="2">The sequence shown here is derived from an EMBL/GenBank/DDBJ whole genome shotgun (WGS) entry which is preliminary data.</text>
</comment>
<name>A0A931CAX6_9ACTN</name>